<feature type="compositionally biased region" description="Pro residues" evidence="1">
    <location>
        <begin position="385"/>
        <end position="402"/>
    </location>
</feature>
<feature type="region of interest" description="Disordered" evidence="1">
    <location>
        <begin position="301"/>
        <end position="441"/>
    </location>
</feature>
<sequence length="441" mass="44057">MSSQPPSSDRPTGPPSGPLSGPTQPASVPPPPGTPSGSAGGPPSSGDSGAGGPSGPGGPSGSGGGPGRPWWRSVPKVATIAAVIIAVAVMAVVFIRPDGDGGSTARGEIFLQPAGSAGQDPFTDSTSRSSAPATPTTAPTPTRTGAGVTQGVDGSTPGLYGGTRKVASCDVEKQIKALTAAPDRNNAFAGVLGIDPSDVPAYLRTLTPVQLRLDTRVTNHGFRDGSATSYQAVLQAGTAVLVDDRGVPRVRCACGNPLLEPVPSKGSPEVRGERWPGYRSSNVVVVEPAPRVVKRFVMYDPRSGGWFTRGTGDTGGSDKKTKPPAEHTPSPCPSAREGKSTEPCPPAPDTSKSPSPESVSPRSSSPGSATPESPSTASPSTEPSGPQPPPSPEEPSGPPPVIESPASGSAPEPWPRGPASPESSAMASVSGIESPAGHSSA</sequence>
<comment type="caution">
    <text evidence="4">The sequence shown here is derived from an EMBL/GenBank/DDBJ whole genome shotgun (WGS) entry which is preliminary data.</text>
</comment>
<dbReference type="Proteomes" id="UP001550044">
    <property type="component" value="Unassembled WGS sequence"/>
</dbReference>
<dbReference type="InterPro" id="IPR046704">
    <property type="entry name" value="DUF6777"/>
</dbReference>
<feature type="compositionally biased region" description="Polar residues" evidence="1">
    <location>
        <begin position="1"/>
        <end position="10"/>
    </location>
</feature>
<dbReference type="RefSeq" id="WP_356711296.1">
    <property type="nucleotide sequence ID" value="NZ_JBEXIP010000024.1"/>
</dbReference>
<dbReference type="EMBL" id="JBEXIP010000024">
    <property type="protein sequence ID" value="MET8436308.1"/>
    <property type="molecule type" value="Genomic_DNA"/>
</dbReference>
<evidence type="ECO:0000313" key="5">
    <source>
        <dbReference type="Proteomes" id="UP001550044"/>
    </source>
</evidence>
<feature type="compositionally biased region" description="Basic and acidic residues" evidence="1">
    <location>
        <begin position="316"/>
        <end position="325"/>
    </location>
</feature>
<feature type="compositionally biased region" description="Gly residues" evidence="1">
    <location>
        <begin position="48"/>
        <end position="67"/>
    </location>
</feature>
<feature type="region of interest" description="Disordered" evidence="1">
    <location>
        <begin position="1"/>
        <end position="70"/>
    </location>
</feature>
<feature type="domain" description="DUF6777" evidence="3">
    <location>
        <begin position="151"/>
        <end position="312"/>
    </location>
</feature>
<feature type="compositionally biased region" description="Low complexity" evidence="1">
    <location>
        <begin position="35"/>
        <end position="47"/>
    </location>
</feature>
<evidence type="ECO:0000256" key="1">
    <source>
        <dbReference type="SAM" id="MobiDB-lite"/>
    </source>
</evidence>
<protein>
    <submittedName>
        <fullName evidence="4">DUF6777 domain-containing protein</fullName>
    </submittedName>
</protein>
<reference evidence="4 5" key="1">
    <citation type="submission" date="2024-06" db="EMBL/GenBank/DDBJ databases">
        <title>The Natural Products Discovery Center: Release of the First 8490 Sequenced Strains for Exploring Actinobacteria Biosynthetic Diversity.</title>
        <authorList>
            <person name="Kalkreuter E."/>
            <person name="Kautsar S.A."/>
            <person name="Yang D."/>
            <person name="Bader C.D."/>
            <person name="Teijaro C.N."/>
            <person name="Fluegel L."/>
            <person name="Davis C.M."/>
            <person name="Simpson J.R."/>
            <person name="Lauterbach L."/>
            <person name="Steele A.D."/>
            <person name="Gui C."/>
            <person name="Meng S."/>
            <person name="Li G."/>
            <person name="Viehrig K."/>
            <person name="Ye F."/>
            <person name="Su P."/>
            <person name="Kiefer A.F."/>
            <person name="Nichols A."/>
            <person name="Cepeda A.J."/>
            <person name="Yan W."/>
            <person name="Fan B."/>
            <person name="Jiang Y."/>
            <person name="Adhikari A."/>
            <person name="Zheng C.-J."/>
            <person name="Schuster L."/>
            <person name="Cowan T.M."/>
            <person name="Smanski M.J."/>
            <person name="Chevrette M.G."/>
            <person name="De Carvalho L.P.S."/>
            <person name="Shen B."/>
        </authorList>
    </citation>
    <scope>NUCLEOTIDE SEQUENCE [LARGE SCALE GENOMIC DNA]</scope>
    <source>
        <strain evidence="4 5">NPDC005137</strain>
    </source>
</reference>
<keyword evidence="5" id="KW-1185">Reference proteome</keyword>
<feature type="transmembrane region" description="Helical" evidence="2">
    <location>
        <begin position="77"/>
        <end position="95"/>
    </location>
</feature>
<gene>
    <name evidence="4" type="ORF">ABZV61_26705</name>
</gene>
<keyword evidence="2" id="KW-1133">Transmembrane helix</keyword>
<evidence type="ECO:0000259" key="3">
    <source>
        <dbReference type="Pfam" id="PF20568"/>
    </source>
</evidence>
<name>A0ABV2UEM8_9ACTN</name>
<feature type="compositionally biased region" description="Low complexity" evidence="1">
    <location>
        <begin position="351"/>
        <end position="384"/>
    </location>
</feature>
<evidence type="ECO:0000256" key="2">
    <source>
        <dbReference type="SAM" id="Phobius"/>
    </source>
</evidence>
<proteinExistence type="predicted"/>
<evidence type="ECO:0000313" key="4">
    <source>
        <dbReference type="EMBL" id="MET8436308.1"/>
    </source>
</evidence>
<dbReference type="Pfam" id="PF20568">
    <property type="entry name" value="DUF6777"/>
    <property type="match status" value="1"/>
</dbReference>
<accession>A0ABV2UEM8</accession>
<feature type="compositionally biased region" description="Low complexity" evidence="1">
    <location>
        <begin position="125"/>
        <end position="147"/>
    </location>
</feature>
<keyword evidence="2" id="KW-0812">Transmembrane</keyword>
<organism evidence="4 5">
    <name type="scientific">Streptomyces sp. 900116325</name>
    <dbReference type="NCBI Taxonomy" id="3154295"/>
    <lineage>
        <taxon>Bacteria</taxon>
        <taxon>Bacillati</taxon>
        <taxon>Actinomycetota</taxon>
        <taxon>Actinomycetes</taxon>
        <taxon>Kitasatosporales</taxon>
        <taxon>Streptomycetaceae</taxon>
        <taxon>Streptomyces</taxon>
    </lineage>
</organism>
<feature type="region of interest" description="Disordered" evidence="1">
    <location>
        <begin position="113"/>
        <end position="159"/>
    </location>
</feature>
<keyword evidence="2" id="KW-0472">Membrane</keyword>